<feature type="transmembrane region" description="Helical" evidence="1">
    <location>
        <begin position="67"/>
        <end position="90"/>
    </location>
</feature>
<gene>
    <name evidence="2" type="ORF">MAR_003882</name>
</gene>
<evidence type="ECO:0000313" key="3">
    <source>
        <dbReference type="Proteomes" id="UP001164746"/>
    </source>
</evidence>
<dbReference type="Proteomes" id="UP001164746">
    <property type="component" value="Chromosome 9"/>
</dbReference>
<sequence>NEDATASARSSSANRTKLLVNISAWATRTLAFLSIIFAVVAFTMLHDVLFGAVMCVTAVFRCGLVSVFVWMFLTNMVYMILFAYSWYFWLEVSSEWFYSSDLLNTVFAFTLIINLCLSIFNLYSMCLVYKFGCCFMNGVDRECPQQSVNMVVVNHSQLSTIGGGVSANGSGLTMPIGPQHGQFRTGTSFPQQQPYITNMPLSLQPAQQQQPAGGATAE</sequence>
<dbReference type="EMBL" id="CP111020">
    <property type="protein sequence ID" value="WAR13777.1"/>
    <property type="molecule type" value="Genomic_DNA"/>
</dbReference>
<keyword evidence="1" id="KW-0472">Membrane</keyword>
<protein>
    <submittedName>
        <fullName evidence="2">Uncharacterized protein</fullName>
    </submittedName>
</protein>
<evidence type="ECO:0000313" key="2">
    <source>
        <dbReference type="EMBL" id="WAR13777.1"/>
    </source>
</evidence>
<feature type="transmembrane region" description="Helical" evidence="1">
    <location>
        <begin position="102"/>
        <end position="123"/>
    </location>
</feature>
<feature type="non-terminal residue" evidence="2">
    <location>
        <position position="1"/>
    </location>
</feature>
<keyword evidence="1" id="KW-1133">Transmembrane helix</keyword>
<proteinExistence type="predicted"/>
<feature type="transmembrane region" description="Helical" evidence="1">
    <location>
        <begin position="30"/>
        <end position="60"/>
    </location>
</feature>
<reference evidence="2" key="1">
    <citation type="submission" date="2022-11" db="EMBL/GenBank/DDBJ databases">
        <title>Centuries of genome instability and evolution in soft-shell clam transmissible cancer (bioRxiv).</title>
        <authorList>
            <person name="Hart S.F.M."/>
            <person name="Yonemitsu M.A."/>
            <person name="Giersch R.M."/>
            <person name="Beal B.F."/>
            <person name="Arriagada G."/>
            <person name="Davis B.W."/>
            <person name="Ostrander E.A."/>
            <person name="Goff S.P."/>
            <person name="Metzger M.J."/>
        </authorList>
    </citation>
    <scope>NUCLEOTIDE SEQUENCE</scope>
    <source>
        <strain evidence="2">MELC-2E11</strain>
        <tissue evidence="2">Siphon/mantle</tissue>
    </source>
</reference>
<evidence type="ECO:0000256" key="1">
    <source>
        <dbReference type="SAM" id="Phobius"/>
    </source>
</evidence>
<accession>A0ABY7EUZ8</accession>
<keyword evidence="1" id="KW-0812">Transmembrane</keyword>
<organism evidence="2 3">
    <name type="scientific">Mya arenaria</name>
    <name type="common">Soft-shell clam</name>
    <dbReference type="NCBI Taxonomy" id="6604"/>
    <lineage>
        <taxon>Eukaryota</taxon>
        <taxon>Metazoa</taxon>
        <taxon>Spiralia</taxon>
        <taxon>Lophotrochozoa</taxon>
        <taxon>Mollusca</taxon>
        <taxon>Bivalvia</taxon>
        <taxon>Autobranchia</taxon>
        <taxon>Heteroconchia</taxon>
        <taxon>Euheterodonta</taxon>
        <taxon>Imparidentia</taxon>
        <taxon>Neoheterodontei</taxon>
        <taxon>Myida</taxon>
        <taxon>Myoidea</taxon>
        <taxon>Myidae</taxon>
        <taxon>Mya</taxon>
    </lineage>
</organism>
<name>A0ABY7EUZ8_MYAAR</name>
<keyword evidence="3" id="KW-1185">Reference proteome</keyword>